<evidence type="ECO:0000313" key="1">
    <source>
        <dbReference type="EMBL" id="CAA6826605.1"/>
    </source>
</evidence>
<reference evidence="1" key="1">
    <citation type="submission" date="2020-01" db="EMBL/GenBank/DDBJ databases">
        <authorList>
            <person name="Meier V. D."/>
            <person name="Meier V D."/>
        </authorList>
    </citation>
    <scope>NUCLEOTIDE SEQUENCE</scope>
    <source>
        <strain evidence="1">HLG_WM_MAG_01</strain>
    </source>
</reference>
<protein>
    <submittedName>
        <fullName evidence="1">Uncharacterized protein</fullName>
    </submittedName>
</protein>
<organism evidence="1">
    <name type="scientific">uncultured Sulfurovum sp</name>
    <dbReference type="NCBI Taxonomy" id="269237"/>
    <lineage>
        <taxon>Bacteria</taxon>
        <taxon>Pseudomonadati</taxon>
        <taxon>Campylobacterota</taxon>
        <taxon>Epsilonproteobacteria</taxon>
        <taxon>Campylobacterales</taxon>
        <taxon>Sulfurovaceae</taxon>
        <taxon>Sulfurovum</taxon>
        <taxon>environmental samples</taxon>
    </lineage>
</organism>
<name>A0A6S6U4H3_9BACT</name>
<dbReference type="EMBL" id="CACVAS010000147">
    <property type="protein sequence ID" value="CAA6826605.1"/>
    <property type="molecule type" value="Genomic_DNA"/>
</dbReference>
<sequence length="31" mass="3415">MLRYLLAILTFSFFSFGTVSSALTAEGDIRS</sequence>
<proteinExistence type="predicted"/>
<gene>
    <name evidence="1" type="ORF">HELGO_WM1615</name>
</gene>
<accession>A0A6S6U4H3</accession>
<dbReference type="AlphaFoldDB" id="A0A6S6U4H3"/>